<comment type="caution">
    <text evidence="5">The sequence shown here is derived from an EMBL/GenBank/DDBJ whole genome shotgun (WGS) entry which is preliminary data.</text>
</comment>
<accession>A0A8H7TD13</accession>
<dbReference type="PANTHER" id="PTHR47256:SF1">
    <property type="entry name" value="ZN(II)2CYS6 TRANSCRIPTION FACTOR (EUROFUNG)"/>
    <property type="match status" value="1"/>
</dbReference>
<dbReference type="Pfam" id="PF00172">
    <property type="entry name" value="Zn_clus"/>
    <property type="match status" value="1"/>
</dbReference>
<dbReference type="OrthoDB" id="2162761at2759"/>
<dbReference type="InterPro" id="IPR036864">
    <property type="entry name" value="Zn2-C6_fun-type_DNA-bd_sf"/>
</dbReference>
<dbReference type="GO" id="GO:0006351">
    <property type="term" value="P:DNA-templated transcription"/>
    <property type="evidence" value="ECO:0007669"/>
    <property type="project" value="InterPro"/>
</dbReference>
<evidence type="ECO:0000313" key="6">
    <source>
        <dbReference type="Proteomes" id="UP000664132"/>
    </source>
</evidence>
<dbReference type="Gene3D" id="4.10.240.10">
    <property type="entry name" value="Zn(2)-C6 fungal-type DNA-binding domain"/>
    <property type="match status" value="1"/>
</dbReference>
<dbReference type="InterPro" id="IPR053187">
    <property type="entry name" value="Notoamide_regulator"/>
</dbReference>
<feature type="region of interest" description="Disordered" evidence="3">
    <location>
        <begin position="363"/>
        <end position="392"/>
    </location>
</feature>
<dbReference type="EMBL" id="JAFJYH010000170">
    <property type="protein sequence ID" value="KAG4416927.1"/>
    <property type="molecule type" value="Genomic_DNA"/>
</dbReference>
<dbReference type="Pfam" id="PF04082">
    <property type="entry name" value="Fungal_trans"/>
    <property type="match status" value="1"/>
</dbReference>
<dbReference type="AlphaFoldDB" id="A0A8H7TD13"/>
<dbReference type="InterPro" id="IPR007219">
    <property type="entry name" value="XnlR_reg_dom"/>
</dbReference>
<keyword evidence="2" id="KW-0539">Nucleus</keyword>
<dbReference type="PANTHER" id="PTHR47256">
    <property type="entry name" value="ZN(II)2CYS6 TRANSCRIPTION FACTOR (EUROFUNG)-RELATED"/>
    <property type="match status" value="1"/>
</dbReference>
<feature type="compositionally biased region" description="Low complexity" evidence="3">
    <location>
        <begin position="11"/>
        <end position="33"/>
    </location>
</feature>
<organism evidence="5 6">
    <name type="scientific">Cadophora malorum</name>
    <dbReference type="NCBI Taxonomy" id="108018"/>
    <lineage>
        <taxon>Eukaryota</taxon>
        <taxon>Fungi</taxon>
        <taxon>Dikarya</taxon>
        <taxon>Ascomycota</taxon>
        <taxon>Pezizomycotina</taxon>
        <taxon>Leotiomycetes</taxon>
        <taxon>Helotiales</taxon>
        <taxon>Ploettnerulaceae</taxon>
        <taxon>Cadophora</taxon>
    </lineage>
</organism>
<sequence>MSSSNFRKIRPSFGESSASASNPSQSTSESTGSDPRRPRGEKETPAESSSSSKRRRVPESVTRNACLNCKKARAKCDGNKPCKRCATRVETSDCIYEIHIKHAKEELVKQIKELRAKDHMTEQILQALSTNEKVPEILERLRNGETYDGIVEWLGRSPMADFETLSPRESHHSTYEPSDHEMSGVAASKPFWTKVTTETSILDHLFQLYFAWIHPVHTLFSEGRFADSYGRHSETYCSSVLVNSICALACSLHSTVDGDEVDYERLGTEFSEAARQSLQPDDTRLTTIQAFAVMHLVDCARGNALRATAYLKISTLSLPRASYQENDGFAESWKATVRGVRNLNIEWAQMTFQAPPIVESATDDSTEEADNNLDNGNWYPYKHAKEQPEPRRSLLATTNREKSKLNVILQDIATIIYSQRGSPVSARQFLYQYGRLRTWREELPDELADFEDSTRYALPHVLYLLVLHATAVVQLLRPLLDFDGFPSSLVEGPIWEHAQEGLRLLDQFYRPLYTFRYQPVLQMLAALQLTDIIARFFPEGAQGRSSKDGPEAIQFCMELLMESRIGFPVAGPLQEMLRRSAIEYAILLPRNLTELMLSPVPPQRVYGMDDFLGACTRPTYIQPVVEAHSRYSPSFSSDWLIEGPACGFRESTTGARRLKFPSAEERGAQSLMQIRNLLNSN</sequence>
<evidence type="ECO:0000256" key="3">
    <source>
        <dbReference type="SAM" id="MobiDB-lite"/>
    </source>
</evidence>
<name>A0A8H7TD13_9HELO</name>
<dbReference type="CDD" id="cd12148">
    <property type="entry name" value="fungal_TF_MHR"/>
    <property type="match status" value="1"/>
</dbReference>
<evidence type="ECO:0000256" key="2">
    <source>
        <dbReference type="ARBA" id="ARBA00023242"/>
    </source>
</evidence>
<gene>
    <name evidence="5" type="ORF">IFR04_009937</name>
</gene>
<evidence type="ECO:0000256" key="1">
    <source>
        <dbReference type="ARBA" id="ARBA00022723"/>
    </source>
</evidence>
<dbReference type="GO" id="GO:0003677">
    <property type="term" value="F:DNA binding"/>
    <property type="evidence" value="ECO:0007669"/>
    <property type="project" value="InterPro"/>
</dbReference>
<dbReference type="CDD" id="cd00067">
    <property type="entry name" value="GAL4"/>
    <property type="match status" value="1"/>
</dbReference>
<feature type="compositionally biased region" description="Basic and acidic residues" evidence="3">
    <location>
        <begin position="383"/>
        <end position="392"/>
    </location>
</feature>
<dbReference type="SUPFAM" id="SSF57701">
    <property type="entry name" value="Zn2/Cys6 DNA-binding domain"/>
    <property type="match status" value="1"/>
</dbReference>
<dbReference type="PROSITE" id="PS00463">
    <property type="entry name" value="ZN2_CY6_FUNGAL_1"/>
    <property type="match status" value="1"/>
</dbReference>
<evidence type="ECO:0000259" key="4">
    <source>
        <dbReference type="PROSITE" id="PS50048"/>
    </source>
</evidence>
<evidence type="ECO:0000313" key="5">
    <source>
        <dbReference type="EMBL" id="KAG4416927.1"/>
    </source>
</evidence>
<feature type="region of interest" description="Disordered" evidence="3">
    <location>
        <begin position="1"/>
        <end position="57"/>
    </location>
</feature>
<dbReference type="SMART" id="SM00066">
    <property type="entry name" value="GAL4"/>
    <property type="match status" value="1"/>
</dbReference>
<feature type="domain" description="Zn(2)-C6 fungal-type" evidence="4">
    <location>
        <begin position="65"/>
        <end position="96"/>
    </location>
</feature>
<dbReference type="GO" id="GO:0000981">
    <property type="term" value="F:DNA-binding transcription factor activity, RNA polymerase II-specific"/>
    <property type="evidence" value="ECO:0007669"/>
    <property type="project" value="InterPro"/>
</dbReference>
<proteinExistence type="predicted"/>
<dbReference type="InterPro" id="IPR001138">
    <property type="entry name" value="Zn2Cys6_DnaBD"/>
</dbReference>
<keyword evidence="1" id="KW-0479">Metal-binding</keyword>
<dbReference type="GO" id="GO:0008270">
    <property type="term" value="F:zinc ion binding"/>
    <property type="evidence" value="ECO:0007669"/>
    <property type="project" value="InterPro"/>
</dbReference>
<keyword evidence="6" id="KW-1185">Reference proteome</keyword>
<feature type="compositionally biased region" description="Basic and acidic residues" evidence="3">
    <location>
        <begin position="34"/>
        <end position="45"/>
    </location>
</feature>
<reference evidence="5" key="1">
    <citation type="submission" date="2021-02" db="EMBL/GenBank/DDBJ databases">
        <title>Genome sequence Cadophora malorum strain M34.</title>
        <authorList>
            <person name="Stefanovic E."/>
            <person name="Vu D."/>
            <person name="Scully C."/>
            <person name="Dijksterhuis J."/>
            <person name="Roader J."/>
            <person name="Houbraken J."/>
        </authorList>
    </citation>
    <scope>NUCLEOTIDE SEQUENCE</scope>
    <source>
        <strain evidence="5">M34</strain>
    </source>
</reference>
<protein>
    <recommendedName>
        <fullName evidence="4">Zn(2)-C6 fungal-type domain-containing protein</fullName>
    </recommendedName>
</protein>
<dbReference type="Proteomes" id="UP000664132">
    <property type="component" value="Unassembled WGS sequence"/>
</dbReference>
<dbReference type="PROSITE" id="PS50048">
    <property type="entry name" value="ZN2_CY6_FUNGAL_2"/>
    <property type="match status" value="1"/>
</dbReference>